<dbReference type="EMBL" id="CADCTF010000021">
    <property type="protein sequence ID" value="CAA9218486.1"/>
    <property type="molecule type" value="Genomic_DNA"/>
</dbReference>
<protein>
    <submittedName>
        <fullName evidence="2">Uncharacterized protein</fullName>
    </submittedName>
</protein>
<reference evidence="2" key="1">
    <citation type="submission" date="2020-02" db="EMBL/GenBank/DDBJ databases">
        <authorList>
            <person name="Meier V. D."/>
        </authorList>
    </citation>
    <scope>NUCLEOTIDE SEQUENCE</scope>
    <source>
        <strain evidence="2">AVDCRST_MAG50</strain>
    </source>
</reference>
<name>A0A6J4HCR4_9ACTN</name>
<feature type="region of interest" description="Disordered" evidence="1">
    <location>
        <begin position="46"/>
        <end position="73"/>
    </location>
</feature>
<evidence type="ECO:0000313" key="2">
    <source>
        <dbReference type="EMBL" id="CAA9218486.1"/>
    </source>
</evidence>
<accession>A0A6J4HCR4</accession>
<organism evidence="2">
    <name type="scientific">uncultured Acidimicrobiales bacterium</name>
    <dbReference type="NCBI Taxonomy" id="310071"/>
    <lineage>
        <taxon>Bacteria</taxon>
        <taxon>Bacillati</taxon>
        <taxon>Actinomycetota</taxon>
        <taxon>Acidimicrobiia</taxon>
        <taxon>Acidimicrobiales</taxon>
        <taxon>environmental samples</taxon>
    </lineage>
</organism>
<sequence>DRDRAGQRECARGPRGPLREQRCDAWMLVHGLPHPSERVLLGEARREPGSVRGAGLRSRRANGSARVRGRPPRRLARGRPTIAVCGGSRRTVGPEGSRPRGGRRCVARTMLLRPGRAPAGWPHRAAARESGRGCNRRRSPCDRRVAHRRQLWRRRVVRGSGARVREVRVRVRCPTVPPARRHAANARGADV</sequence>
<gene>
    <name evidence="2" type="ORF">AVDCRST_MAG50-502</name>
</gene>
<feature type="non-terminal residue" evidence="2">
    <location>
        <position position="1"/>
    </location>
</feature>
<dbReference type="AlphaFoldDB" id="A0A6J4HCR4"/>
<proteinExistence type="predicted"/>
<feature type="non-terminal residue" evidence="2">
    <location>
        <position position="191"/>
    </location>
</feature>
<evidence type="ECO:0000256" key="1">
    <source>
        <dbReference type="SAM" id="MobiDB-lite"/>
    </source>
</evidence>